<keyword evidence="2" id="KW-0234">DNA repair</keyword>
<dbReference type="GO" id="GO:0006285">
    <property type="term" value="P:base-excision repair, AP site formation"/>
    <property type="evidence" value="ECO:0007669"/>
    <property type="project" value="TreeGrafter"/>
</dbReference>
<gene>
    <name evidence="3" type="ORF">H9L09_21355</name>
</gene>
<name>A0A7G9RHY1_9ACTN</name>
<dbReference type="GO" id="GO:0043916">
    <property type="term" value="F:DNA-7-methylguanine glycosylase activity"/>
    <property type="evidence" value="ECO:0007669"/>
    <property type="project" value="TreeGrafter"/>
</dbReference>
<proteinExistence type="predicted"/>
<evidence type="ECO:0000313" key="3">
    <source>
        <dbReference type="EMBL" id="QNN55206.1"/>
    </source>
</evidence>
<accession>A0A7G9RHY1</accession>
<dbReference type="InterPro" id="IPR011257">
    <property type="entry name" value="DNA_glycosylase"/>
</dbReference>
<dbReference type="SUPFAM" id="SSF48150">
    <property type="entry name" value="DNA-glycosylase"/>
    <property type="match status" value="1"/>
</dbReference>
<dbReference type="PANTHER" id="PTHR43003">
    <property type="entry name" value="DNA-3-METHYLADENINE GLYCOSYLASE"/>
    <property type="match status" value="1"/>
</dbReference>
<dbReference type="Gene3D" id="1.10.340.30">
    <property type="entry name" value="Hypothetical protein, domain 2"/>
    <property type="match status" value="1"/>
</dbReference>
<reference evidence="3 4" key="1">
    <citation type="submission" date="2020-08" db="EMBL/GenBank/DDBJ databases">
        <title>Genome sequence of Nocardioides mesophilus KACC 16243T.</title>
        <authorList>
            <person name="Hyun D.-W."/>
            <person name="Bae J.-W."/>
        </authorList>
    </citation>
    <scope>NUCLEOTIDE SEQUENCE [LARGE SCALE GENOMIC DNA]</scope>
    <source>
        <strain evidence="3 4">KACC 16243</strain>
    </source>
</reference>
<dbReference type="Proteomes" id="UP000515947">
    <property type="component" value="Chromosome"/>
</dbReference>
<dbReference type="GO" id="GO:0032993">
    <property type="term" value="C:protein-DNA complex"/>
    <property type="evidence" value="ECO:0007669"/>
    <property type="project" value="TreeGrafter"/>
</dbReference>
<dbReference type="InterPro" id="IPR051912">
    <property type="entry name" value="Alkylbase_DNA_Glycosylase/TA"/>
</dbReference>
<dbReference type="GO" id="GO:0006307">
    <property type="term" value="P:DNA alkylation repair"/>
    <property type="evidence" value="ECO:0007669"/>
    <property type="project" value="TreeGrafter"/>
</dbReference>
<dbReference type="GO" id="GO:0005737">
    <property type="term" value="C:cytoplasm"/>
    <property type="evidence" value="ECO:0007669"/>
    <property type="project" value="TreeGrafter"/>
</dbReference>
<dbReference type="PANTHER" id="PTHR43003:SF6">
    <property type="entry name" value="DNA GLYCOSYLASE"/>
    <property type="match status" value="1"/>
</dbReference>
<dbReference type="KEGG" id="nmes:H9L09_21355"/>
<dbReference type="EMBL" id="CP060713">
    <property type="protein sequence ID" value="QNN55206.1"/>
    <property type="molecule type" value="Genomic_DNA"/>
</dbReference>
<dbReference type="AlphaFoldDB" id="A0A7G9RHY1"/>
<sequence length="291" mass="32370">MQQNLAVLRRGLGDPTFRTDPDGTVWRGIRTPEGPATLRLRQPAVGSTVLATAWGPGAEWSLDAVPAMLGAEDDPSGFEPRHPRITEMLRHKPHWRVIRTGLVMEALVPAIIEQKVTGQEAFAGFRALVRRFGERAPGPGAEHRLWVQPTPEQLRRVPSWEWLQLHIDPARSRAVVRAAQVASALERTVGLPGDEVDRRLRSLPGIGVWTSAEVRFRAHGDADAVSFGDYHVAKNVGWALTGDPVDDDGLAELLEPFRPHRYRVQRLVELTGAHRPRRGPRMAPRTHLPGR</sequence>
<keyword evidence="4" id="KW-1185">Reference proteome</keyword>
<evidence type="ECO:0000256" key="2">
    <source>
        <dbReference type="ARBA" id="ARBA00023204"/>
    </source>
</evidence>
<evidence type="ECO:0000256" key="1">
    <source>
        <dbReference type="ARBA" id="ARBA00022763"/>
    </source>
</evidence>
<protein>
    <submittedName>
        <fullName evidence="3">DNA-3-methyladenine glycosylase 2 family protein</fullName>
    </submittedName>
</protein>
<dbReference type="GO" id="GO:0032131">
    <property type="term" value="F:alkylated DNA binding"/>
    <property type="evidence" value="ECO:0007669"/>
    <property type="project" value="TreeGrafter"/>
</dbReference>
<dbReference type="GO" id="GO:0008725">
    <property type="term" value="F:DNA-3-methyladenine glycosylase activity"/>
    <property type="evidence" value="ECO:0007669"/>
    <property type="project" value="TreeGrafter"/>
</dbReference>
<organism evidence="3 4">
    <name type="scientific">Nocardioides mesophilus</name>
    <dbReference type="NCBI Taxonomy" id="433659"/>
    <lineage>
        <taxon>Bacteria</taxon>
        <taxon>Bacillati</taxon>
        <taxon>Actinomycetota</taxon>
        <taxon>Actinomycetes</taxon>
        <taxon>Propionibacteriales</taxon>
        <taxon>Nocardioidaceae</taxon>
        <taxon>Nocardioides</taxon>
    </lineage>
</organism>
<keyword evidence="1" id="KW-0227">DNA damage</keyword>
<evidence type="ECO:0000313" key="4">
    <source>
        <dbReference type="Proteomes" id="UP000515947"/>
    </source>
</evidence>